<dbReference type="InterPro" id="IPR002165">
    <property type="entry name" value="Plexin_repeat"/>
</dbReference>
<feature type="transmembrane region" description="Helical" evidence="6">
    <location>
        <begin position="769"/>
        <end position="791"/>
    </location>
</feature>
<dbReference type="InterPro" id="IPR013783">
    <property type="entry name" value="Ig-like_fold"/>
</dbReference>
<evidence type="ECO:0000313" key="9">
    <source>
        <dbReference type="EMBL" id="TKS91124.1"/>
    </source>
</evidence>
<keyword evidence="6" id="KW-0812">Transmembrane</keyword>
<keyword evidence="6" id="KW-1133">Transmembrane helix</keyword>
<comment type="subcellular location">
    <subcellularLocation>
        <location evidence="1">Membrane</location>
    </subcellularLocation>
</comment>
<dbReference type="SUPFAM" id="SSF103575">
    <property type="entry name" value="Plexin repeat"/>
    <property type="match status" value="1"/>
</dbReference>
<dbReference type="SUPFAM" id="SSF81296">
    <property type="entry name" value="E set domains"/>
    <property type="match status" value="1"/>
</dbReference>
<dbReference type="GO" id="GO:0008360">
    <property type="term" value="P:regulation of cell shape"/>
    <property type="evidence" value="ECO:0007669"/>
    <property type="project" value="TreeGrafter"/>
</dbReference>
<evidence type="ECO:0000256" key="1">
    <source>
        <dbReference type="ARBA" id="ARBA00004370"/>
    </source>
</evidence>
<reference evidence="9 10" key="1">
    <citation type="submission" date="2019-01" db="EMBL/GenBank/DDBJ databases">
        <title>Genome Assembly of Collichthys lucidus.</title>
        <authorList>
            <person name="Cai M."/>
            <person name="Xiao S."/>
        </authorList>
    </citation>
    <scope>NUCLEOTIDE SEQUENCE [LARGE SCALE GENOMIC DNA]</scope>
    <source>
        <strain evidence="9">JT15FE1705JMU</strain>
        <tissue evidence="9">Muscle</tissue>
    </source>
</reference>
<feature type="compositionally biased region" description="Polar residues" evidence="5">
    <location>
        <begin position="820"/>
        <end position="834"/>
    </location>
</feature>
<dbReference type="Gene3D" id="2.130.10.10">
    <property type="entry name" value="YVTN repeat-like/Quinoprotein amine dehydrogenase"/>
    <property type="match status" value="2"/>
</dbReference>
<evidence type="ECO:0000259" key="8">
    <source>
        <dbReference type="SMART" id="SM00630"/>
    </source>
</evidence>
<organism evidence="9 10">
    <name type="scientific">Collichthys lucidus</name>
    <name type="common">Big head croaker</name>
    <name type="synonym">Sciaena lucida</name>
    <dbReference type="NCBI Taxonomy" id="240159"/>
    <lineage>
        <taxon>Eukaryota</taxon>
        <taxon>Metazoa</taxon>
        <taxon>Chordata</taxon>
        <taxon>Craniata</taxon>
        <taxon>Vertebrata</taxon>
        <taxon>Euteleostomi</taxon>
        <taxon>Actinopterygii</taxon>
        <taxon>Neopterygii</taxon>
        <taxon>Teleostei</taxon>
        <taxon>Neoteleostei</taxon>
        <taxon>Acanthomorphata</taxon>
        <taxon>Eupercaria</taxon>
        <taxon>Sciaenidae</taxon>
        <taxon>Collichthys</taxon>
    </lineage>
</organism>
<dbReference type="PANTHER" id="PTHR22625:SF4">
    <property type="entry name" value="PLEXIN-C1"/>
    <property type="match status" value="1"/>
</dbReference>
<proteinExistence type="predicted"/>
<keyword evidence="4" id="KW-0325">Glycoprotein</keyword>
<feature type="signal peptide" evidence="7">
    <location>
        <begin position="1"/>
        <end position="18"/>
    </location>
</feature>
<keyword evidence="10" id="KW-1185">Reference proteome</keyword>
<dbReference type="InterPro" id="IPR015943">
    <property type="entry name" value="WD40/YVTN_repeat-like_dom_sf"/>
</dbReference>
<feature type="domain" description="Sema" evidence="8">
    <location>
        <begin position="30"/>
        <end position="411"/>
    </location>
</feature>
<accession>A0A4U5VR81</accession>
<evidence type="ECO:0000256" key="5">
    <source>
        <dbReference type="SAM" id="MobiDB-lite"/>
    </source>
</evidence>
<dbReference type="GO" id="GO:0017154">
    <property type="term" value="F:semaphorin receptor activity"/>
    <property type="evidence" value="ECO:0007669"/>
    <property type="project" value="InterPro"/>
</dbReference>
<evidence type="ECO:0000256" key="2">
    <source>
        <dbReference type="ARBA" id="ARBA00023136"/>
    </source>
</evidence>
<dbReference type="Gene3D" id="3.30.1680.10">
    <property type="entry name" value="ligand-binding face of the semaphorins, domain 2"/>
    <property type="match status" value="1"/>
</dbReference>
<dbReference type="Gene3D" id="2.60.40.10">
    <property type="entry name" value="Immunoglobulins"/>
    <property type="match status" value="1"/>
</dbReference>
<dbReference type="GO" id="GO:0007399">
    <property type="term" value="P:nervous system development"/>
    <property type="evidence" value="ECO:0007669"/>
    <property type="project" value="UniProtKB-ARBA"/>
</dbReference>
<dbReference type="GO" id="GO:0007162">
    <property type="term" value="P:negative regulation of cell adhesion"/>
    <property type="evidence" value="ECO:0007669"/>
    <property type="project" value="TreeGrafter"/>
</dbReference>
<dbReference type="GO" id="GO:0002116">
    <property type="term" value="C:semaphorin receptor complex"/>
    <property type="evidence" value="ECO:0007669"/>
    <property type="project" value="TreeGrafter"/>
</dbReference>
<evidence type="ECO:0000256" key="4">
    <source>
        <dbReference type="ARBA" id="ARBA00023180"/>
    </source>
</evidence>
<keyword evidence="7" id="KW-0732">Signal</keyword>
<dbReference type="InterPro" id="IPR001627">
    <property type="entry name" value="Semap_dom"/>
</dbReference>
<dbReference type="GO" id="GO:0030334">
    <property type="term" value="P:regulation of cell migration"/>
    <property type="evidence" value="ECO:0007669"/>
    <property type="project" value="TreeGrafter"/>
</dbReference>
<sequence>MILLSGLLFFLWGEPGRCLEEKGFTFDGHIRQFAVANNTVYIATQEKLYQRSHDLILVQSVTQRGILTGGASSNDEQFHRVSEKDKRNATFSVNILLPFVENGTVISCGLTDNKCGYCELLDPRNISNVLYRERILVGPPWSRSSSVGFLVNVEKTVGQTQTYILTAIQQGESTKTSCSPGSDAVNLHDTNDKQTGGIFSLSGESTTTRLTSKPNVEFVDGFQINSIIYLFSNLPSKDKRNKVRLIWLEGKTGKSYTLRSLRGATLSISDGGEGSRLVASSVIPGGPPVLWSGVFSVDGAQANTELVLFDISPDLTGDTDKDPDFCSTCTDKTKPTPKTLKPKKVLLRQSNMTSVLAVRQKAWMVFFIGTGDGQLIKLVVDKNYHTACPRVLYRANDDRQVFPKMHLDQVDRKHVYVPLLPNQMERVPVSKCSTYTNVQNCWSAQDPYCVWCSSKTSCTFEDDCPDSDWVSIPDDSQHKMVSYKVVKDSTDQKPEITSISPSVVSFYGSNNAVLSGLNLGNVTRVRFQLDMNCKLQESPVLSNTGERLTFDIPSSNKGVVKVCVVLPDDSCHGNALITYQSSPSCTSIAPSSTWSSGKRKLTVTGSHLEFVEGIVHEHKQTDVRPPIQKVKPLRDSNLQTFTYETPAAPKGISTSTMSLKVANELLPCSTINYYPEPEFISFTSTQTGNDVRITIQKKADKLEMTTAELSVWGVQDEKEYPCIMEDKEKSNETDFFICEIQQTPSAFKLQMLTIKYGDNTVTLTQNSNLLLLMLLVLLLIPFVIVLVVIVYRRKQEKLTGQMNKRMEDLEHMETVDFVTGVQSHQHSATPTSLPQKRKRTSVARPSQPSPGQVSTDSTSSLDLVPSCQHDLLRYKNGHPRPYTLELGRRIKTELWERLGRPTFIESVSEDGLVTIHQRFGVGVHPPHYDVDISGEPQPVKPPQKRTRNFTCKPHPPAGSDHHLEHKSLTTNLSQQATGSACQPACDKQVEPDPPSTCLCHQPSGHLHQQIVASSCTLTLHLPISATSLQAASSASDFHHLAARLHLQTLGNIFD</sequence>
<evidence type="ECO:0000256" key="6">
    <source>
        <dbReference type="SAM" id="Phobius"/>
    </source>
</evidence>
<dbReference type="SMART" id="SM00630">
    <property type="entry name" value="Sema"/>
    <property type="match status" value="1"/>
</dbReference>
<dbReference type="AlphaFoldDB" id="A0A4U5VR81"/>
<dbReference type="Proteomes" id="UP000298787">
    <property type="component" value="Chromosome 22"/>
</dbReference>
<feature type="compositionally biased region" description="Polar residues" evidence="5">
    <location>
        <begin position="843"/>
        <end position="861"/>
    </location>
</feature>
<keyword evidence="2 6" id="KW-0472">Membrane</keyword>
<dbReference type="EMBL" id="CM014099">
    <property type="protein sequence ID" value="TKS91124.1"/>
    <property type="molecule type" value="Genomic_DNA"/>
</dbReference>
<feature type="chain" id="PRO_5020652787" evidence="7">
    <location>
        <begin position="19"/>
        <end position="1054"/>
    </location>
</feature>
<evidence type="ECO:0000256" key="3">
    <source>
        <dbReference type="ARBA" id="ARBA00023157"/>
    </source>
</evidence>
<gene>
    <name evidence="9" type="ORF">D9C73_025258</name>
</gene>
<dbReference type="GO" id="GO:0050772">
    <property type="term" value="P:positive regulation of axonogenesis"/>
    <property type="evidence" value="ECO:0007669"/>
    <property type="project" value="TreeGrafter"/>
</dbReference>
<dbReference type="SUPFAM" id="SSF101912">
    <property type="entry name" value="Sema domain"/>
    <property type="match status" value="1"/>
</dbReference>
<dbReference type="InterPro" id="IPR036352">
    <property type="entry name" value="Semap_dom_sf"/>
</dbReference>
<dbReference type="Pfam" id="PF01437">
    <property type="entry name" value="PSI"/>
    <property type="match status" value="1"/>
</dbReference>
<evidence type="ECO:0000313" key="10">
    <source>
        <dbReference type="Proteomes" id="UP000298787"/>
    </source>
</evidence>
<name>A0A4U5VR81_COLLU</name>
<feature type="region of interest" description="Disordered" evidence="5">
    <location>
        <begin position="820"/>
        <end position="861"/>
    </location>
</feature>
<dbReference type="GO" id="GO:0005886">
    <property type="term" value="C:plasma membrane"/>
    <property type="evidence" value="ECO:0007669"/>
    <property type="project" value="TreeGrafter"/>
</dbReference>
<keyword evidence="9" id="KW-0675">Receptor</keyword>
<dbReference type="InterPro" id="IPR031148">
    <property type="entry name" value="Plexin"/>
</dbReference>
<dbReference type="STRING" id="240159.A0A4U5VR81"/>
<dbReference type="PANTHER" id="PTHR22625">
    <property type="entry name" value="PLEXIN"/>
    <property type="match status" value="1"/>
</dbReference>
<protein>
    <submittedName>
        <fullName evidence="9">Plexin-C1 Virus-encoded semaphorin protein receptor</fullName>
    </submittedName>
</protein>
<keyword evidence="3" id="KW-1015">Disulfide bond</keyword>
<dbReference type="InterPro" id="IPR014756">
    <property type="entry name" value="Ig_E-set"/>
</dbReference>
<evidence type="ECO:0000256" key="7">
    <source>
        <dbReference type="SAM" id="SignalP"/>
    </source>
</evidence>
<dbReference type="CDD" id="cd00102">
    <property type="entry name" value="IPT"/>
    <property type="match status" value="1"/>
</dbReference>